<dbReference type="InterPro" id="IPR051907">
    <property type="entry name" value="DoxX-like_oxidoreductase"/>
</dbReference>
<evidence type="ECO:0000256" key="2">
    <source>
        <dbReference type="ARBA" id="ARBA00022475"/>
    </source>
</evidence>
<evidence type="ECO:0000256" key="6">
    <source>
        <dbReference type="SAM" id="Phobius"/>
    </source>
</evidence>
<name>A0A1W1C1J9_9ZZZZ</name>
<feature type="transmembrane region" description="Helical" evidence="6">
    <location>
        <begin position="60"/>
        <end position="78"/>
    </location>
</feature>
<proteinExistence type="predicted"/>
<sequence>MIKDLMAEIRVLFSYPRNIVLLLTRLAIAYGFSLPALMKIENIDSTAKWFRSISIPFPDFTAYLVTGIETLGIVLLVLGLFTRYISLLLGFIMIGAILFVHGSNGYSITANGMEIPIYYLLFLMIFVSYGPGKFSLDSLFFKDGIYE</sequence>
<accession>A0A1W1C1J9</accession>
<dbReference type="Pfam" id="PF07681">
    <property type="entry name" value="DoxX"/>
    <property type="match status" value="1"/>
</dbReference>
<dbReference type="EMBL" id="FPHL01000020">
    <property type="protein sequence ID" value="SFV59679.1"/>
    <property type="molecule type" value="Genomic_DNA"/>
</dbReference>
<evidence type="ECO:0000256" key="4">
    <source>
        <dbReference type="ARBA" id="ARBA00022989"/>
    </source>
</evidence>
<dbReference type="GO" id="GO:0005886">
    <property type="term" value="C:plasma membrane"/>
    <property type="evidence" value="ECO:0007669"/>
    <property type="project" value="UniProtKB-SubCell"/>
</dbReference>
<evidence type="ECO:0000256" key="5">
    <source>
        <dbReference type="ARBA" id="ARBA00023136"/>
    </source>
</evidence>
<feature type="transmembrane region" description="Helical" evidence="6">
    <location>
        <begin position="20"/>
        <end position="40"/>
    </location>
</feature>
<protein>
    <submittedName>
        <fullName evidence="7">Probable integral membrane protein NMA0226</fullName>
    </submittedName>
</protein>
<feature type="transmembrane region" description="Helical" evidence="6">
    <location>
        <begin position="115"/>
        <end position="132"/>
    </location>
</feature>
<evidence type="ECO:0000256" key="1">
    <source>
        <dbReference type="ARBA" id="ARBA00004651"/>
    </source>
</evidence>
<comment type="subcellular location">
    <subcellularLocation>
        <location evidence="1">Cell membrane</location>
        <topology evidence="1">Multi-pass membrane protein</topology>
    </subcellularLocation>
</comment>
<keyword evidence="5 6" id="KW-0472">Membrane</keyword>
<keyword evidence="4 6" id="KW-1133">Transmembrane helix</keyword>
<evidence type="ECO:0000313" key="7">
    <source>
        <dbReference type="EMBL" id="SFV59679.1"/>
    </source>
</evidence>
<dbReference type="AlphaFoldDB" id="A0A1W1C1J9"/>
<reference evidence="7" key="1">
    <citation type="submission" date="2016-10" db="EMBL/GenBank/DDBJ databases">
        <authorList>
            <person name="de Groot N.N."/>
        </authorList>
    </citation>
    <scope>NUCLEOTIDE SEQUENCE</scope>
</reference>
<dbReference type="InterPro" id="IPR032808">
    <property type="entry name" value="DoxX"/>
</dbReference>
<keyword evidence="3 6" id="KW-0812">Transmembrane</keyword>
<evidence type="ECO:0000256" key="3">
    <source>
        <dbReference type="ARBA" id="ARBA00022692"/>
    </source>
</evidence>
<keyword evidence="2" id="KW-1003">Cell membrane</keyword>
<dbReference type="PANTHER" id="PTHR33452">
    <property type="entry name" value="OXIDOREDUCTASE CATD-RELATED"/>
    <property type="match status" value="1"/>
</dbReference>
<feature type="transmembrane region" description="Helical" evidence="6">
    <location>
        <begin position="85"/>
        <end position="103"/>
    </location>
</feature>
<gene>
    <name evidence="7" type="ORF">MNB_SV-10-1217</name>
</gene>
<organism evidence="7">
    <name type="scientific">hydrothermal vent metagenome</name>
    <dbReference type="NCBI Taxonomy" id="652676"/>
    <lineage>
        <taxon>unclassified sequences</taxon>
        <taxon>metagenomes</taxon>
        <taxon>ecological metagenomes</taxon>
    </lineage>
</organism>
<dbReference type="PANTHER" id="PTHR33452:SF1">
    <property type="entry name" value="INNER MEMBRANE PROTEIN YPHA-RELATED"/>
    <property type="match status" value="1"/>
</dbReference>